<dbReference type="EMBL" id="LTAI01000312">
    <property type="protein sequence ID" value="ORD99059.1"/>
    <property type="molecule type" value="Genomic_DNA"/>
</dbReference>
<evidence type="ECO:0000313" key="1">
    <source>
        <dbReference type="EMBL" id="ORD99059.1"/>
    </source>
</evidence>
<dbReference type="VEuPathDB" id="MicrosporidiaDB:A0H76_1472"/>
<proteinExistence type="predicted"/>
<protein>
    <submittedName>
        <fullName evidence="1">Uncharacterized protein</fullName>
    </submittedName>
</protein>
<dbReference type="Proteomes" id="UP000192501">
    <property type="component" value="Unassembled WGS sequence"/>
</dbReference>
<evidence type="ECO:0000313" key="2">
    <source>
        <dbReference type="Proteomes" id="UP000192501"/>
    </source>
</evidence>
<name>A0A1X0QGZ9_9MICR</name>
<accession>A0A1X0QGZ9</accession>
<sequence length="110" mass="12003">MYFCILSPTTLAKISGVNLHPNSYSLSLANLTILRNIKFISSSLPVICKYKLSLTFLTVDITSSCKGSLLYFLDTQTTCSSDDTVTIGFELFTADNAYSICLISPLASKI</sequence>
<dbReference type="AlphaFoldDB" id="A0A1X0QGZ9"/>
<gene>
    <name evidence="1" type="ORF">A0H76_1472</name>
</gene>
<organism evidence="1 2">
    <name type="scientific">Hepatospora eriocheir</name>
    <dbReference type="NCBI Taxonomy" id="1081669"/>
    <lineage>
        <taxon>Eukaryota</taxon>
        <taxon>Fungi</taxon>
        <taxon>Fungi incertae sedis</taxon>
        <taxon>Microsporidia</taxon>
        <taxon>Hepatosporidae</taxon>
        <taxon>Hepatospora</taxon>
    </lineage>
</organism>
<reference evidence="1 2" key="1">
    <citation type="journal article" date="2017" name="Environ. Microbiol.">
        <title>Decay of the glycolytic pathway and adaptation to intranuclear parasitism within Enterocytozoonidae microsporidia.</title>
        <authorList>
            <person name="Wiredu Boakye D."/>
            <person name="Jaroenlak P."/>
            <person name="Prachumwat A."/>
            <person name="Williams T.A."/>
            <person name="Bateman K.S."/>
            <person name="Itsathitphaisarn O."/>
            <person name="Sritunyalucksana K."/>
            <person name="Paszkiewicz K.H."/>
            <person name="Moore K.A."/>
            <person name="Stentiford G.D."/>
            <person name="Williams B.A."/>
        </authorList>
    </citation>
    <scope>NUCLEOTIDE SEQUENCE [LARGE SCALE GENOMIC DNA]</scope>
    <source>
        <strain evidence="2">canceri</strain>
    </source>
</reference>
<comment type="caution">
    <text evidence="1">The sequence shown here is derived from an EMBL/GenBank/DDBJ whole genome shotgun (WGS) entry which is preliminary data.</text>
</comment>